<evidence type="ECO:0000256" key="1">
    <source>
        <dbReference type="SAM" id="MobiDB-lite"/>
    </source>
</evidence>
<evidence type="ECO:0000313" key="2">
    <source>
        <dbReference type="EMBL" id="CEM60701.1"/>
    </source>
</evidence>
<proteinExistence type="predicted"/>
<accession>A0A0B7GVJ2</accession>
<gene>
    <name evidence="2" type="ORF">TPHV1_100021</name>
</gene>
<reference evidence="3" key="1">
    <citation type="submission" date="2015-01" db="EMBL/GenBank/DDBJ databases">
        <authorList>
            <person name="Manzoor Shahid"/>
            <person name="Zubair Saima"/>
        </authorList>
    </citation>
    <scope>NUCLEOTIDE SEQUENCE [LARGE SCALE GENOMIC DNA]</scope>
    <source>
        <strain evidence="3">V1</strain>
    </source>
</reference>
<dbReference type="AlphaFoldDB" id="A0A0B7GVJ2"/>
<keyword evidence="3" id="KW-1185">Reference proteome</keyword>
<protein>
    <submittedName>
        <fullName evidence="2">Uncharacterized protein</fullName>
    </submittedName>
</protein>
<dbReference type="Proteomes" id="UP000042527">
    <property type="component" value="Unassembled WGS sequence"/>
</dbReference>
<sequence>MFDACDEASVDRATDGNMKKSLWTQG</sequence>
<feature type="region of interest" description="Disordered" evidence="1">
    <location>
        <begin position="1"/>
        <end position="26"/>
    </location>
</feature>
<dbReference type="EMBL" id="CDNC01000002">
    <property type="protein sequence ID" value="CEM60701.1"/>
    <property type="molecule type" value="Genomic_DNA"/>
</dbReference>
<organism evidence="2 3">
    <name type="scientific">Treponema phagedenis</name>
    <dbReference type="NCBI Taxonomy" id="162"/>
    <lineage>
        <taxon>Bacteria</taxon>
        <taxon>Pseudomonadati</taxon>
        <taxon>Spirochaetota</taxon>
        <taxon>Spirochaetia</taxon>
        <taxon>Spirochaetales</taxon>
        <taxon>Treponemataceae</taxon>
        <taxon>Treponema</taxon>
    </lineage>
</organism>
<name>A0A0B7GVJ2_TREPH</name>
<evidence type="ECO:0000313" key="3">
    <source>
        <dbReference type="Proteomes" id="UP000042527"/>
    </source>
</evidence>
<feature type="compositionally biased region" description="Basic and acidic residues" evidence="1">
    <location>
        <begin position="9"/>
        <end position="18"/>
    </location>
</feature>